<proteinExistence type="predicted"/>
<dbReference type="AlphaFoldDB" id="A0A8J2KVQ4"/>
<gene>
    <name evidence="3" type="ORF">AFUS01_LOCUS31074</name>
</gene>
<dbReference type="GO" id="GO:0008422">
    <property type="term" value="F:beta-glucosidase activity"/>
    <property type="evidence" value="ECO:0007669"/>
    <property type="project" value="TreeGrafter"/>
</dbReference>
<organism evidence="3 4">
    <name type="scientific">Allacma fusca</name>
    <dbReference type="NCBI Taxonomy" id="39272"/>
    <lineage>
        <taxon>Eukaryota</taxon>
        <taxon>Metazoa</taxon>
        <taxon>Ecdysozoa</taxon>
        <taxon>Arthropoda</taxon>
        <taxon>Hexapoda</taxon>
        <taxon>Collembola</taxon>
        <taxon>Symphypleona</taxon>
        <taxon>Sminthuridae</taxon>
        <taxon>Allacma</taxon>
    </lineage>
</organism>
<dbReference type="GO" id="GO:0009986">
    <property type="term" value="C:cell surface"/>
    <property type="evidence" value="ECO:0007669"/>
    <property type="project" value="TreeGrafter"/>
</dbReference>
<accession>A0A8J2KVQ4</accession>
<evidence type="ECO:0000313" key="4">
    <source>
        <dbReference type="Proteomes" id="UP000708208"/>
    </source>
</evidence>
<evidence type="ECO:0000313" key="3">
    <source>
        <dbReference type="EMBL" id="CAG7820697.1"/>
    </source>
</evidence>
<dbReference type="GO" id="GO:0009251">
    <property type="term" value="P:glucan catabolic process"/>
    <property type="evidence" value="ECO:0007669"/>
    <property type="project" value="TreeGrafter"/>
</dbReference>
<dbReference type="GO" id="GO:0005576">
    <property type="term" value="C:extracellular region"/>
    <property type="evidence" value="ECO:0007669"/>
    <property type="project" value="TreeGrafter"/>
</dbReference>
<dbReference type="InterPro" id="IPR050386">
    <property type="entry name" value="Glycosyl_hydrolase_5"/>
</dbReference>
<reference evidence="3" key="1">
    <citation type="submission" date="2021-06" db="EMBL/GenBank/DDBJ databases">
        <authorList>
            <person name="Hodson N. C."/>
            <person name="Mongue J. A."/>
            <person name="Jaron S. K."/>
        </authorList>
    </citation>
    <scope>NUCLEOTIDE SEQUENCE</scope>
</reference>
<sequence length="123" mass="14679">YFRDDSHYFWVMLDTHHYQVFNPKWTNWSCEQHHAQPCNMQGGLANANQKLWTVVGEWSLATPKNCGNQGYFARQQIGVWESKSTGWFMWNFKNDRGWNEWDFLASVRLGWINLNQKTITQNC</sequence>
<dbReference type="Proteomes" id="UP000708208">
    <property type="component" value="Unassembled WGS sequence"/>
</dbReference>
<evidence type="ECO:0000256" key="2">
    <source>
        <dbReference type="ARBA" id="ARBA00023295"/>
    </source>
</evidence>
<evidence type="ECO:0000256" key="1">
    <source>
        <dbReference type="ARBA" id="ARBA00022801"/>
    </source>
</evidence>
<comment type="caution">
    <text evidence="3">The sequence shown here is derived from an EMBL/GenBank/DDBJ whole genome shotgun (WGS) entry which is preliminary data.</text>
</comment>
<keyword evidence="2" id="KW-0326">Glycosidase</keyword>
<keyword evidence="1" id="KW-0378">Hydrolase</keyword>
<dbReference type="OrthoDB" id="1887033at2759"/>
<name>A0A8J2KVQ4_9HEXA</name>
<dbReference type="EMBL" id="CAJVCH010487011">
    <property type="protein sequence ID" value="CAG7820697.1"/>
    <property type="molecule type" value="Genomic_DNA"/>
</dbReference>
<keyword evidence="4" id="KW-1185">Reference proteome</keyword>
<dbReference type="PANTHER" id="PTHR31297:SF42">
    <property type="entry name" value="GLYCOSIDE HYDROLASE FAMILY 5 DOMAIN-CONTAINING PROTEIN"/>
    <property type="match status" value="1"/>
</dbReference>
<dbReference type="PANTHER" id="PTHR31297">
    <property type="entry name" value="GLUCAN ENDO-1,6-BETA-GLUCOSIDASE B"/>
    <property type="match status" value="1"/>
</dbReference>
<protein>
    <submittedName>
        <fullName evidence="3">Uncharacterized protein</fullName>
    </submittedName>
</protein>
<feature type="non-terminal residue" evidence="3">
    <location>
        <position position="1"/>
    </location>
</feature>